<dbReference type="Gene3D" id="3.40.50.150">
    <property type="entry name" value="Vaccinia Virus protein VP39"/>
    <property type="match status" value="1"/>
</dbReference>
<sequence>MTTTLHPTAKAYHNDETTNAYVKGRPTVSMESLEYLIQELNLNKNSRVLDLASGTGKFTKLLGEKFNKVEAIEPSPQFREACKNELEIIKNTKNPELEYSVLEGLSTNIPKQDSSFDVVFVSQAFHWFANIESITEISRVLVKGGALVMLWAKIDEQDPISKSIMFQGEKYHDEFTPQYRFGTWQEVFDKMKEKKFEPINLNSIVDPNLKQKSFTFDQETNKELLTCLAMSISFISLLPQEKKDQLIEKIEKILESNPISSNGKILI</sequence>
<dbReference type="PANTHER" id="PTHR44942:SF4">
    <property type="entry name" value="METHYLTRANSFERASE TYPE 11 DOMAIN-CONTAINING PROTEIN"/>
    <property type="match status" value="1"/>
</dbReference>
<proteinExistence type="inferred from homology"/>
<dbReference type="Proteomes" id="UP000695562">
    <property type="component" value="Unassembled WGS sequence"/>
</dbReference>
<dbReference type="InterPro" id="IPR029063">
    <property type="entry name" value="SAM-dependent_MTases_sf"/>
</dbReference>
<dbReference type="OrthoDB" id="15219at2759"/>
<organism evidence="5 6">
    <name type="scientific">Polysphondylium violaceum</name>
    <dbReference type="NCBI Taxonomy" id="133409"/>
    <lineage>
        <taxon>Eukaryota</taxon>
        <taxon>Amoebozoa</taxon>
        <taxon>Evosea</taxon>
        <taxon>Eumycetozoa</taxon>
        <taxon>Dictyostelia</taxon>
        <taxon>Dictyosteliales</taxon>
        <taxon>Dictyosteliaceae</taxon>
        <taxon>Polysphondylium</taxon>
    </lineage>
</organism>
<evidence type="ECO:0000313" key="6">
    <source>
        <dbReference type="Proteomes" id="UP000695562"/>
    </source>
</evidence>
<dbReference type="PANTHER" id="PTHR44942">
    <property type="entry name" value="METHYLTRANSF_11 DOMAIN-CONTAINING PROTEIN"/>
    <property type="match status" value="1"/>
</dbReference>
<evidence type="ECO:0000256" key="2">
    <source>
        <dbReference type="ARBA" id="ARBA00022603"/>
    </source>
</evidence>
<keyword evidence="6" id="KW-1185">Reference proteome</keyword>
<dbReference type="Pfam" id="PF08241">
    <property type="entry name" value="Methyltransf_11"/>
    <property type="match status" value="1"/>
</dbReference>
<accession>A0A8J4PJC4</accession>
<keyword evidence="2" id="KW-0489">Methyltransferase</keyword>
<reference evidence="5" key="1">
    <citation type="submission" date="2020-01" db="EMBL/GenBank/DDBJ databases">
        <title>Development of genomics and gene disruption for Polysphondylium violaceum indicates a role for the polyketide synthase stlB in stalk morphogenesis.</title>
        <authorList>
            <person name="Narita B."/>
            <person name="Kawabe Y."/>
            <person name="Kin K."/>
            <person name="Saito T."/>
            <person name="Gibbs R."/>
            <person name="Kuspa A."/>
            <person name="Muzny D."/>
            <person name="Queller D."/>
            <person name="Richards S."/>
            <person name="Strassman J."/>
            <person name="Sucgang R."/>
            <person name="Worley K."/>
            <person name="Schaap P."/>
        </authorList>
    </citation>
    <scope>NUCLEOTIDE SEQUENCE</scope>
    <source>
        <strain evidence="5">QSvi11</strain>
    </source>
</reference>
<feature type="domain" description="Methyltransferase type 11" evidence="4">
    <location>
        <begin position="49"/>
        <end position="149"/>
    </location>
</feature>
<dbReference type="AlphaFoldDB" id="A0A8J4PJC4"/>
<dbReference type="SUPFAM" id="SSF53335">
    <property type="entry name" value="S-adenosyl-L-methionine-dependent methyltransferases"/>
    <property type="match status" value="1"/>
</dbReference>
<dbReference type="CDD" id="cd02440">
    <property type="entry name" value="AdoMet_MTases"/>
    <property type="match status" value="1"/>
</dbReference>
<name>A0A8J4PJC4_9MYCE</name>
<dbReference type="InterPro" id="IPR051052">
    <property type="entry name" value="Diverse_substrate_MTase"/>
</dbReference>
<evidence type="ECO:0000256" key="3">
    <source>
        <dbReference type="ARBA" id="ARBA00022679"/>
    </source>
</evidence>
<evidence type="ECO:0000259" key="4">
    <source>
        <dbReference type="Pfam" id="PF08241"/>
    </source>
</evidence>
<dbReference type="GO" id="GO:0032259">
    <property type="term" value="P:methylation"/>
    <property type="evidence" value="ECO:0007669"/>
    <property type="project" value="UniProtKB-KW"/>
</dbReference>
<comment type="caution">
    <text evidence="5">The sequence shown here is derived from an EMBL/GenBank/DDBJ whole genome shotgun (WGS) entry which is preliminary data.</text>
</comment>
<gene>
    <name evidence="5" type="ORF">CYY_010203</name>
</gene>
<evidence type="ECO:0000256" key="1">
    <source>
        <dbReference type="ARBA" id="ARBA00008361"/>
    </source>
</evidence>
<keyword evidence="3" id="KW-0808">Transferase</keyword>
<protein>
    <recommendedName>
        <fullName evidence="4">Methyltransferase type 11 domain-containing protein</fullName>
    </recommendedName>
</protein>
<dbReference type="GO" id="GO:0008757">
    <property type="term" value="F:S-adenosylmethionine-dependent methyltransferase activity"/>
    <property type="evidence" value="ECO:0007669"/>
    <property type="project" value="InterPro"/>
</dbReference>
<dbReference type="InterPro" id="IPR013216">
    <property type="entry name" value="Methyltransf_11"/>
</dbReference>
<comment type="similarity">
    <text evidence="1">Belongs to the methyltransferase superfamily.</text>
</comment>
<evidence type="ECO:0000313" key="5">
    <source>
        <dbReference type="EMBL" id="KAF2068470.1"/>
    </source>
</evidence>
<dbReference type="EMBL" id="AJWJ01000972">
    <property type="protein sequence ID" value="KAF2068470.1"/>
    <property type="molecule type" value="Genomic_DNA"/>
</dbReference>